<dbReference type="PANTHER" id="PTHR47566">
    <property type="match status" value="1"/>
</dbReference>
<dbReference type="Gene3D" id="3.80.10.10">
    <property type="entry name" value="Ribonuclease Inhibitor"/>
    <property type="match status" value="1"/>
</dbReference>
<dbReference type="EMBL" id="ATGI01000021">
    <property type="protein sequence ID" value="EPF74243.1"/>
    <property type="molecule type" value="Genomic_DNA"/>
</dbReference>
<name>S3N756_9GAMM</name>
<dbReference type="InterPro" id="IPR052574">
    <property type="entry name" value="CDIRP"/>
</dbReference>
<dbReference type="PROSITE" id="PS51450">
    <property type="entry name" value="LRR"/>
    <property type="match status" value="1"/>
</dbReference>
<evidence type="ECO:0000313" key="3">
    <source>
        <dbReference type="EMBL" id="EPF74243.1"/>
    </source>
</evidence>
<dbReference type="InterPro" id="IPR032675">
    <property type="entry name" value="LRR_dom_sf"/>
</dbReference>
<evidence type="ECO:0000313" key="4">
    <source>
        <dbReference type="Proteomes" id="UP000014568"/>
    </source>
</evidence>
<dbReference type="PATRIC" id="fig|421052.3.peg.1567"/>
<dbReference type="OrthoDB" id="1467561at2"/>
<comment type="caution">
    <text evidence="3">The sequence shown here is derived from an EMBL/GenBank/DDBJ whole genome shotgun (WGS) entry which is preliminary data.</text>
</comment>
<dbReference type="STRING" id="632955.GCA_000829675_00180"/>
<evidence type="ECO:0008006" key="5">
    <source>
        <dbReference type="Google" id="ProtNLM"/>
    </source>
</evidence>
<dbReference type="RefSeq" id="WP_016656018.1">
    <property type="nucleotide sequence ID" value="NZ_KE340353.1"/>
</dbReference>
<accession>S3N756</accession>
<dbReference type="HOGENOM" id="CLU_923259_0_0_6"/>
<dbReference type="AlphaFoldDB" id="S3N756"/>
<dbReference type="GO" id="GO:0035591">
    <property type="term" value="F:signaling adaptor activity"/>
    <property type="evidence" value="ECO:0007669"/>
    <property type="project" value="TreeGrafter"/>
</dbReference>
<keyword evidence="4" id="KW-1185">Reference proteome</keyword>
<dbReference type="PANTHER" id="PTHR47566:SF1">
    <property type="entry name" value="PROTEIN NUD1"/>
    <property type="match status" value="1"/>
</dbReference>
<gene>
    <name evidence="3" type="ORF">F945_01610</name>
</gene>
<dbReference type="Proteomes" id="UP000014568">
    <property type="component" value="Unassembled WGS sequence"/>
</dbReference>
<keyword evidence="1" id="KW-0433">Leucine-rich repeat</keyword>
<keyword evidence="2" id="KW-0677">Repeat</keyword>
<sequence>MKLPINISEYLIHEKGLEFNEMNGFDLLELERIDSIELNNNYSDYFFEGDCFKNLKKLKINGDKFFNLDLSENLLLEELYVGGTSILDINLKNNTNLVKITLKNNFITNLNTISCGQLEYLDCSNNEIESLFISGRSLVYLDCSFNNLKNLELKGCDFLSKLNFSSNKIKRIELNRIEALEELNCSFNKLEELDISELTKLRAIIAESNFLNYFSVDSNYLSFLILSNNKIKYIDCGGFLNLQYLDLISNEIEKINISHCNSLVEVNLHNNPLVEITLSKNNFRLIDEAILKKIKVKNILD</sequence>
<dbReference type="Pfam" id="PF00560">
    <property type="entry name" value="LRR_1"/>
    <property type="match status" value="1"/>
</dbReference>
<evidence type="ECO:0000256" key="1">
    <source>
        <dbReference type="ARBA" id="ARBA00022614"/>
    </source>
</evidence>
<dbReference type="SUPFAM" id="SSF52058">
    <property type="entry name" value="L domain-like"/>
    <property type="match status" value="1"/>
</dbReference>
<dbReference type="InterPro" id="IPR001611">
    <property type="entry name" value="Leu-rich_rpt"/>
</dbReference>
<proteinExistence type="predicted"/>
<evidence type="ECO:0000256" key="2">
    <source>
        <dbReference type="ARBA" id="ARBA00022737"/>
    </source>
</evidence>
<dbReference type="eggNOG" id="COG4886">
    <property type="taxonomic scope" value="Bacteria"/>
</dbReference>
<protein>
    <recommendedName>
        <fullName evidence="5">Internalin A</fullName>
    </recommendedName>
</protein>
<organism evidence="3 4">
    <name type="scientific">Acinetobacter rudis CIP 110305</name>
    <dbReference type="NCBI Taxonomy" id="421052"/>
    <lineage>
        <taxon>Bacteria</taxon>
        <taxon>Pseudomonadati</taxon>
        <taxon>Pseudomonadota</taxon>
        <taxon>Gammaproteobacteria</taxon>
        <taxon>Moraxellales</taxon>
        <taxon>Moraxellaceae</taxon>
        <taxon>Acinetobacter</taxon>
    </lineage>
</organism>
<reference evidence="3 4" key="1">
    <citation type="submission" date="2013-06" db="EMBL/GenBank/DDBJ databases">
        <title>The Genome Sequence of Acinetobacter rudis CIP 110305.</title>
        <authorList>
            <consortium name="The Broad Institute Genome Sequencing Platform"/>
            <consortium name="The Broad Institute Genome Sequencing Center for Infectious Disease"/>
            <person name="Cerqueira G."/>
            <person name="Feldgarden M."/>
            <person name="Courvalin P."/>
            <person name="Perichon B."/>
            <person name="Grillot-Courvalin C."/>
            <person name="Clermont D."/>
            <person name="Rocha E."/>
            <person name="Yoon E.-J."/>
            <person name="Nemec A."/>
            <person name="Young S.K."/>
            <person name="Zeng Q."/>
            <person name="Gargeya S."/>
            <person name="Fitzgerald M."/>
            <person name="Abouelleil A."/>
            <person name="Alvarado L."/>
            <person name="Berlin A.M."/>
            <person name="Chapman S.B."/>
            <person name="Dewar J."/>
            <person name="Goldberg J."/>
            <person name="Griggs A."/>
            <person name="Gujja S."/>
            <person name="Hansen M."/>
            <person name="Howarth C."/>
            <person name="Imamovic A."/>
            <person name="Larimer J."/>
            <person name="McCowan C."/>
            <person name="Murphy C."/>
            <person name="Pearson M."/>
            <person name="Priest M."/>
            <person name="Roberts A."/>
            <person name="Saif S."/>
            <person name="Shea T."/>
            <person name="Sykes S."/>
            <person name="Wortman J."/>
            <person name="Nusbaum C."/>
            <person name="Birren B."/>
        </authorList>
    </citation>
    <scope>NUCLEOTIDE SEQUENCE [LARGE SCALE GENOMIC DNA]</scope>
    <source>
        <strain evidence="3 4">CIP 110305</strain>
    </source>
</reference>